<evidence type="ECO:0000313" key="2">
    <source>
        <dbReference type="EMBL" id="MFC4618035.1"/>
    </source>
</evidence>
<evidence type="ECO:0000313" key="3">
    <source>
        <dbReference type="Proteomes" id="UP001596022"/>
    </source>
</evidence>
<feature type="compositionally biased region" description="Basic and acidic residues" evidence="1">
    <location>
        <begin position="40"/>
        <end position="72"/>
    </location>
</feature>
<sequence length="140" mass="15644">MSSIIVFILVVIIWAVFGSLSAAGKKKPERQPVRPAKPQRAPEPKGETRQSRVQDPTHKRVKQKRSEDRLADLGDFEPFDQASPPMRSIKVSPLGQEPKTSSSAVQLDAKKLQEAVILAEYLGPPRAKNPHPLVKNYMKR</sequence>
<evidence type="ECO:0000256" key="1">
    <source>
        <dbReference type="SAM" id="MobiDB-lite"/>
    </source>
</evidence>
<dbReference type="EMBL" id="JBHSFW010000001">
    <property type="protein sequence ID" value="MFC4618035.1"/>
    <property type="molecule type" value="Genomic_DNA"/>
</dbReference>
<gene>
    <name evidence="2" type="ORF">ACFO4N_04745</name>
</gene>
<name>A0ABV9GMZ9_9BACL</name>
<accession>A0ABV9GMZ9</accession>
<protein>
    <submittedName>
        <fullName evidence="2">Uncharacterized protein</fullName>
    </submittedName>
</protein>
<reference evidence="3" key="1">
    <citation type="journal article" date="2019" name="Int. J. Syst. Evol. Microbiol.">
        <title>The Global Catalogue of Microorganisms (GCM) 10K type strain sequencing project: providing services to taxonomists for standard genome sequencing and annotation.</title>
        <authorList>
            <consortium name="The Broad Institute Genomics Platform"/>
            <consortium name="The Broad Institute Genome Sequencing Center for Infectious Disease"/>
            <person name="Wu L."/>
            <person name="Ma J."/>
        </authorList>
    </citation>
    <scope>NUCLEOTIDE SEQUENCE [LARGE SCALE GENOMIC DNA]</scope>
    <source>
        <strain evidence="3">CGMCC 1.16306</strain>
    </source>
</reference>
<organism evidence="2 3">
    <name type="scientific">Camelliibacillus cellulosilyticus</name>
    <dbReference type="NCBI Taxonomy" id="2174486"/>
    <lineage>
        <taxon>Bacteria</taxon>
        <taxon>Bacillati</taxon>
        <taxon>Bacillota</taxon>
        <taxon>Bacilli</taxon>
        <taxon>Bacillales</taxon>
        <taxon>Sporolactobacillaceae</taxon>
        <taxon>Camelliibacillus</taxon>
    </lineage>
</organism>
<dbReference type="RefSeq" id="WP_376845042.1">
    <property type="nucleotide sequence ID" value="NZ_JBHSFW010000001.1"/>
</dbReference>
<proteinExistence type="predicted"/>
<comment type="caution">
    <text evidence="2">The sequence shown here is derived from an EMBL/GenBank/DDBJ whole genome shotgun (WGS) entry which is preliminary data.</text>
</comment>
<keyword evidence="3" id="KW-1185">Reference proteome</keyword>
<dbReference type="Proteomes" id="UP001596022">
    <property type="component" value="Unassembled WGS sequence"/>
</dbReference>
<feature type="region of interest" description="Disordered" evidence="1">
    <location>
        <begin position="24"/>
        <end position="105"/>
    </location>
</feature>